<keyword evidence="5 6" id="KW-0472">Membrane</keyword>
<feature type="transmembrane region" description="Helical" evidence="6">
    <location>
        <begin position="145"/>
        <end position="166"/>
    </location>
</feature>
<protein>
    <recommendedName>
        <fullName evidence="6">Reticulon-like protein</fullName>
    </recommendedName>
</protein>
<feature type="compositionally biased region" description="Basic and acidic residues" evidence="7">
    <location>
        <begin position="1"/>
        <end position="11"/>
    </location>
</feature>
<dbReference type="GO" id="GO:0005789">
    <property type="term" value="C:endoplasmic reticulum membrane"/>
    <property type="evidence" value="ECO:0007669"/>
    <property type="project" value="UniProtKB-SubCell"/>
</dbReference>
<evidence type="ECO:0000256" key="6">
    <source>
        <dbReference type="RuleBase" id="RU363132"/>
    </source>
</evidence>
<evidence type="ECO:0000256" key="5">
    <source>
        <dbReference type="ARBA" id="ARBA00023136"/>
    </source>
</evidence>
<evidence type="ECO:0000256" key="3">
    <source>
        <dbReference type="ARBA" id="ARBA00022824"/>
    </source>
</evidence>
<keyword evidence="4 6" id="KW-1133">Transmembrane helix</keyword>
<feature type="domain" description="Reticulon" evidence="8">
    <location>
        <begin position="134"/>
        <end position="321"/>
    </location>
</feature>
<dbReference type="Proteomes" id="UP000663879">
    <property type="component" value="Unassembled WGS sequence"/>
</dbReference>
<dbReference type="OrthoDB" id="567788at2759"/>
<dbReference type="PANTHER" id="PTHR45799:SF2">
    <property type="entry name" value="RETICULON-LIKE PROTEIN"/>
    <property type="match status" value="1"/>
</dbReference>
<evidence type="ECO:0000256" key="2">
    <source>
        <dbReference type="ARBA" id="ARBA00022692"/>
    </source>
</evidence>
<evidence type="ECO:0000313" key="10">
    <source>
        <dbReference type="Proteomes" id="UP000663879"/>
    </source>
</evidence>
<keyword evidence="10" id="KW-1185">Reference proteome</keyword>
<comment type="subcellular location">
    <subcellularLocation>
        <location evidence="1 6">Endoplasmic reticulum membrane</location>
        <topology evidence="1 6">Multi-pass membrane protein</topology>
    </subcellularLocation>
</comment>
<feature type="transmembrane region" description="Helical" evidence="6">
    <location>
        <begin position="255"/>
        <end position="279"/>
    </location>
</feature>
<sequence length="321" mass="35855">MSDSEEYKNQEHITSSTEHVPTEVPTPSAPTSDDNGYIVVQNTQNTEAELLASTRQQEEISNILADISSNTEANLKEPSNTVFAEADSSVTREVPPVEKKTEEHKKPSPQACSLCPYYLLACDYLSNLEIPPQVRDLLLWKCPKMTGAVFGSLFVLLLSLSLFSFLTVVSTLMLTALAVVGSYRFYLAVVFRIKGTYDDSLDKLAKHDLPLPKDKVQEIARLIETDLFRGLNSLKSIVLWENVTQSVKALVAFYLVNWVGSCFNFLTLLMLALVSVFTLPKVYQVYKQPIDQGIQKATSLAHQVTQQVMAKIPMLNKKKTQ</sequence>
<organism evidence="9 10">
    <name type="scientific">Brachionus calyciflorus</name>
    <dbReference type="NCBI Taxonomy" id="104777"/>
    <lineage>
        <taxon>Eukaryota</taxon>
        <taxon>Metazoa</taxon>
        <taxon>Spiralia</taxon>
        <taxon>Gnathifera</taxon>
        <taxon>Rotifera</taxon>
        <taxon>Eurotatoria</taxon>
        <taxon>Monogononta</taxon>
        <taxon>Pseudotrocha</taxon>
        <taxon>Ploima</taxon>
        <taxon>Brachionidae</taxon>
        <taxon>Brachionus</taxon>
    </lineage>
</organism>
<evidence type="ECO:0000313" key="9">
    <source>
        <dbReference type="EMBL" id="CAF0893445.1"/>
    </source>
</evidence>
<dbReference type="PANTHER" id="PTHR45799">
    <property type="entry name" value="RETICULON-LIKE PROTEIN"/>
    <property type="match status" value="1"/>
</dbReference>
<accession>A0A813Z532</accession>
<comment type="caution">
    <text evidence="9">The sequence shown here is derived from an EMBL/GenBank/DDBJ whole genome shotgun (WGS) entry which is preliminary data.</text>
</comment>
<keyword evidence="2 6" id="KW-0812">Transmembrane</keyword>
<evidence type="ECO:0000259" key="8">
    <source>
        <dbReference type="PROSITE" id="PS50845"/>
    </source>
</evidence>
<evidence type="ECO:0000256" key="4">
    <source>
        <dbReference type="ARBA" id="ARBA00022989"/>
    </source>
</evidence>
<dbReference type="InterPro" id="IPR046964">
    <property type="entry name" value="RTN1-4"/>
</dbReference>
<dbReference type="PROSITE" id="PS50845">
    <property type="entry name" value="RETICULON"/>
    <property type="match status" value="1"/>
</dbReference>
<evidence type="ECO:0000256" key="7">
    <source>
        <dbReference type="SAM" id="MobiDB-lite"/>
    </source>
</evidence>
<feature type="region of interest" description="Disordered" evidence="7">
    <location>
        <begin position="1"/>
        <end position="36"/>
    </location>
</feature>
<reference evidence="9" key="1">
    <citation type="submission" date="2021-02" db="EMBL/GenBank/DDBJ databases">
        <authorList>
            <person name="Nowell W R."/>
        </authorList>
    </citation>
    <scope>NUCLEOTIDE SEQUENCE</scope>
    <source>
        <strain evidence="9">Ploen Becks lab</strain>
    </source>
</reference>
<dbReference type="AlphaFoldDB" id="A0A813Z532"/>
<name>A0A813Z532_9BILA</name>
<dbReference type="GO" id="GO:0030424">
    <property type="term" value="C:axon"/>
    <property type="evidence" value="ECO:0007669"/>
    <property type="project" value="TreeGrafter"/>
</dbReference>
<dbReference type="Pfam" id="PF02453">
    <property type="entry name" value="Reticulon"/>
    <property type="match status" value="1"/>
</dbReference>
<evidence type="ECO:0000256" key="1">
    <source>
        <dbReference type="ARBA" id="ARBA00004477"/>
    </source>
</evidence>
<proteinExistence type="predicted"/>
<keyword evidence="3 6" id="KW-0256">Endoplasmic reticulum</keyword>
<dbReference type="EMBL" id="CAJNOC010001819">
    <property type="protein sequence ID" value="CAF0893445.1"/>
    <property type="molecule type" value="Genomic_DNA"/>
</dbReference>
<dbReference type="InterPro" id="IPR003388">
    <property type="entry name" value="Reticulon"/>
</dbReference>
<gene>
    <name evidence="9" type="ORF">OXX778_LOCUS11030</name>
</gene>